<dbReference type="AlphaFoldDB" id="A0A927B7H9"/>
<dbReference type="RefSeq" id="WP_191042202.1">
    <property type="nucleotide sequence ID" value="NZ_JACXAA010000013.1"/>
</dbReference>
<name>A0A927B7H9_9BACT</name>
<keyword evidence="2" id="KW-1185">Reference proteome</keyword>
<dbReference type="Pfam" id="PF14137">
    <property type="entry name" value="DUF4304"/>
    <property type="match status" value="1"/>
</dbReference>
<sequence length="211" mass="24636">MAATELISSFEGLLKDTVHPFFKELGFKRKTKHWARQTNDIVQAFNVQRGLYSSYYNSLSFTLNIGFYNEQIFREVWNREDVPIFPKYYSCPLNFRLGIVSHQGDHWYELSSRVSMEELKNRLASDLDQFAYPLFNTCQSLASWLVLLSRYSINQICHSPIDQIAVLWNLGCKQETADRLRSSYKKARVAPINQIYVDSIKRLALLYNIGL</sequence>
<accession>A0A927B7H9</accession>
<protein>
    <submittedName>
        <fullName evidence="1">DUF4304 domain-containing protein</fullName>
    </submittedName>
</protein>
<organism evidence="1 2">
    <name type="scientific">Spirosoma validum</name>
    <dbReference type="NCBI Taxonomy" id="2771355"/>
    <lineage>
        <taxon>Bacteria</taxon>
        <taxon>Pseudomonadati</taxon>
        <taxon>Bacteroidota</taxon>
        <taxon>Cytophagia</taxon>
        <taxon>Cytophagales</taxon>
        <taxon>Cytophagaceae</taxon>
        <taxon>Spirosoma</taxon>
    </lineage>
</organism>
<proteinExistence type="predicted"/>
<evidence type="ECO:0000313" key="1">
    <source>
        <dbReference type="EMBL" id="MBD2756582.1"/>
    </source>
</evidence>
<comment type="caution">
    <text evidence="1">The sequence shown here is derived from an EMBL/GenBank/DDBJ whole genome shotgun (WGS) entry which is preliminary data.</text>
</comment>
<dbReference type="EMBL" id="JACXAA010000013">
    <property type="protein sequence ID" value="MBD2756582.1"/>
    <property type="molecule type" value="Genomic_DNA"/>
</dbReference>
<gene>
    <name evidence="1" type="ORF">IC230_27090</name>
</gene>
<dbReference type="Proteomes" id="UP000653797">
    <property type="component" value="Unassembled WGS sequence"/>
</dbReference>
<dbReference type="InterPro" id="IPR025412">
    <property type="entry name" value="DUF4304"/>
</dbReference>
<reference evidence="1" key="1">
    <citation type="submission" date="2020-09" db="EMBL/GenBank/DDBJ databases">
        <authorList>
            <person name="Kim M.K."/>
        </authorList>
    </citation>
    <scope>NUCLEOTIDE SEQUENCE</scope>
    <source>
        <strain evidence="1">BT704</strain>
    </source>
</reference>
<evidence type="ECO:0000313" key="2">
    <source>
        <dbReference type="Proteomes" id="UP000653797"/>
    </source>
</evidence>